<dbReference type="SUPFAM" id="SSF50494">
    <property type="entry name" value="Trypsin-like serine proteases"/>
    <property type="match status" value="1"/>
</dbReference>
<dbReference type="Ensembl" id="ENSPPYT00000022597.2">
    <property type="protein sequence ID" value="ENSPPYP00000021710.2"/>
    <property type="gene ID" value="ENSPPYG00000019373.2"/>
</dbReference>
<dbReference type="PROSITE" id="PS00135">
    <property type="entry name" value="TRYPSIN_SER"/>
    <property type="match status" value="1"/>
</dbReference>
<dbReference type="eggNOG" id="KOG3627">
    <property type="taxonomic scope" value="Eukaryota"/>
</dbReference>
<dbReference type="PANTHER" id="PTHR24253">
    <property type="entry name" value="TRANSMEMBRANE PROTEASE SERINE"/>
    <property type="match status" value="1"/>
</dbReference>
<keyword evidence="3" id="KW-0720">Serine protease</keyword>
<dbReference type="Pfam" id="PF00089">
    <property type="entry name" value="Trypsin"/>
    <property type="match status" value="1"/>
</dbReference>
<evidence type="ECO:0000313" key="7">
    <source>
        <dbReference type="Ensembl" id="ENSPPYP00000021710.2"/>
    </source>
</evidence>
<evidence type="ECO:0000256" key="4">
    <source>
        <dbReference type="ARBA" id="ARBA00023157"/>
    </source>
</evidence>
<dbReference type="SMART" id="SM00020">
    <property type="entry name" value="Tryp_SPc"/>
    <property type="match status" value="1"/>
</dbReference>
<dbReference type="PANTHER" id="PTHR24253:SF42">
    <property type="entry name" value="PROTEASE, SERINE 47"/>
    <property type="match status" value="1"/>
</dbReference>
<keyword evidence="8" id="KW-1185">Reference proteome</keyword>
<keyword evidence="2" id="KW-0378">Hydrolase</keyword>
<keyword evidence="1" id="KW-0645">Protease</keyword>
<evidence type="ECO:0000256" key="3">
    <source>
        <dbReference type="ARBA" id="ARBA00022825"/>
    </source>
</evidence>
<dbReference type="FunFam" id="2.40.10.10:FF:000039">
    <property type="entry name" value="Brain-specific serine protease 4"/>
    <property type="match status" value="1"/>
</dbReference>
<dbReference type="PROSITE" id="PS50240">
    <property type="entry name" value="TRYPSIN_DOM"/>
    <property type="match status" value="1"/>
</dbReference>
<feature type="region of interest" description="Disordered" evidence="5">
    <location>
        <begin position="141"/>
        <end position="183"/>
    </location>
</feature>
<feature type="domain" description="Peptidase S1" evidence="6">
    <location>
        <begin position="199"/>
        <end position="442"/>
    </location>
</feature>
<reference evidence="7" key="2">
    <citation type="submission" date="2025-08" db="UniProtKB">
        <authorList>
            <consortium name="Ensembl"/>
        </authorList>
    </citation>
    <scope>IDENTIFICATION</scope>
</reference>
<dbReference type="OMA" id="WIDEIMR"/>
<protein>
    <recommendedName>
        <fullName evidence="6">Peptidase S1 domain-containing protein</fullName>
    </recommendedName>
</protein>
<dbReference type="InterPro" id="IPR043504">
    <property type="entry name" value="Peptidase_S1_PA_chymotrypsin"/>
</dbReference>
<dbReference type="InParanoid" id="H2PSN8"/>
<sequence length="491" mass="53554">MNCLRSGEKDRQAPRSFHPLLCSGTCRCLRNSLAKDCFLGLRGRTWGGSGRGQGLSWDGVRDWVLRLSGARVRARSGPVSQESGPGVTACFGGQGRLQLPFLLSSRQAMGVRSTRTRAQPGPLLWSLLPLLLLSPEAALAPQSRTASPSQAPGEARESSGVARESSGAQQGREPAARAQGGYRDDIKQVCGKPKVVGKIYGGQDAAAGQWPWQASLLYWGSHLCGAVLIDSRWLVSTAHCFLNKSQAPENYQVLLGNTQLYHQTQHTQKMSVHRIITHPDFEKLHPFGSDIAMLQLHLPVNFTSYIVPVCLPSQDMQLPSNVSCWITGWGMLTEDLQLSPPFYLQEGKVGLIENTLCNTLYGQRTGKGETYAVHEEMLCVGDFSTGKSICKGDSGGPLVCYLPSAWVLVGLASWGLDCRHPAYPSIFTRVTYFTNWIDEIMRLTPLSDPVLAPHTHSPPKPLRATGLPGPCAALVLPPTWLLLPLTLRAPW</sequence>
<organism evidence="7 8">
    <name type="scientific">Pongo abelii</name>
    <name type="common">Sumatran orangutan</name>
    <name type="synonym">Pongo pygmaeus abelii</name>
    <dbReference type="NCBI Taxonomy" id="9601"/>
    <lineage>
        <taxon>Eukaryota</taxon>
        <taxon>Metazoa</taxon>
        <taxon>Chordata</taxon>
        <taxon>Craniata</taxon>
        <taxon>Vertebrata</taxon>
        <taxon>Euteleostomi</taxon>
        <taxon>Mammalia</taxon>
        <taxon>Eutheria</taxon>
        <taxon>Euarchontoglires</taxon>
        <taxon>Primates</taxon>
        <taxon>Haplorrhini</taxon>
        <taxon>Catarrhini</taxon>
        <taxon>Hominidae</taxon>
        <taxon>Pongo</taxon>
    </lineage>
</organism>
<dbReference type="GeneTree" id="ENSGT00940000157345"/>
<evidence type="ECO:0000256" key="1">
    <source>
        <dbReference type="ARBA" id="ARBA00022670"/>
    </source>
</evidence>
<name>H2PSN8_PONAB</name>
<reference evidence="7" key="3">
    <citation type="submission" date="2025-09" db="UniProtKB">
        <authorList>
            <consortium name="Ensembl"/>
        </authorList>
    </citation>
    <scope>IDENTIFICATION</scope>
</reference>
<proteinExistence type="predicted"/>
<dbReference type="InterPro" id="IPR009003">
    <property type="entry name" value="Peptidase_S1_PA"/>
</dbReference>
<dbReference type="AlphaFoldDB" id="H2PSN8"/>
<dbReference type="CDD" id="cd00190">
    <property type="entry name" value="Tryp_SPc"/>
    <property type="match status" value="1"/>
</dbReference>
<reference evidence="7 8" key="1">
    <citation type="submission" date="2008-02" db="EMBL/GenBank/DDBJ databases">
        <title>A 6x draft sequence assembly of the Pongo pygmaeus abelii genome.</title>
        <authorList>
            <person name="Wilson R.K."/>
            <person name="Mardis E."/>
        </authorList>
    </citation>
    <scope>NUCLEOTIDE SEQUENCE [LARGE SCALE GENOMIC DNA]</scope>
</reference>
<dbReference type="Gene3D" id="2.40.10.10">
    <property type="entry name" value="Trypsin-like serine proteases"/>
    <property type="match status" value="2"/>
</dbReference>
<dbReference type="PRINTS" id="PR00722">
    <property type="entry name" value="CHYMOTRYPSIN"/>
</dbReference>
<keyword evidence="4" id="KW-1015">Disulfide bond</keyword>
<dbReference type="HOGENOM" id="CLU_006842_1_7_1"/>
<accession>H2PSN8</accession>
<evidence type="ECO:0000256" key="2">
    <source>
        <dbReference type="ARBA" id="ARBA00022801"/>
    </source>
</evidence>
<dbReference type="InterPro" id="IPR001254">
    <property type="entry name" value="Trypsin_dom"/>
</dbReference>
<evidence type="ECO:0000256" key="5">
    <source>
        <dbReference type="SAM" id="MobiDB-lite"/>
    </source>
</evidence>
<dbReference type="GO" id="GO:0004252">
    <property type="term" value="F:serine-type endopeptidase activity"/>
    <property type="evidence" value="ECO:0007669"/>
    <property type="project" value="InterPro"/>
</dbReference>
<dbReference type="Proteomes" id="UP000001595">
    <property type="component" value="Chromosome 9"/>
</dbReference>
<evidence type="ECO:0000259" key="6">
    <source>
        <dbReference type="PROSITE" id="PS50240"/>
    </source>
</evidence>
<dbReference type="InterPro" id="IPR001314">
    <property type="entry name" value="Peptidase_S1A"/>
</dbReference>
<dbReference type="InterPro" id="IPR033116">
    <property type="entry name" value="TRYPSIN_SER"/>
</dbReference>
<evidence type="ECO:0000313" key="8">
    <source>
        <dbReference type="Proteomes" id="UP000001595"/>
    </source>
</evidence>
<dbReference type="GO" id="GO:0006508">
    <property type="term" value="P:proteolysis"/>
    <property type="evidence" value="ECO:0007669"/>
    <property type="project" value="UniProtKB-KW"/>
</dbReference>